<keyword evidence="3" id="KW-1185">Reference proteome</keyword>
<comment type="caution">
    <text evidence="2">The sequence shown here is derived from an EMBL/GenBank/DDBJ whole genome shotgun (WGS) entry which is preliminary data.</text>
</comment>
<dbReference type="PIRSF" id="PIRSF006402">
    <property type="entry name" value="UCP006402_thioredoxin"/>
    <property type="match status" value="1"/>
</dbReference>
<dbReference type="PANTHER" id="PTHR42899">
    <property type="entry name" value="SPERMATOGENESIS-ASSOCIATED PROTEIN 20"/>
    <property type="match status" value="1"/>
</dbReference>
<dbReference type="CDD" id="cd02955">
    <property type="entry name" value="SSP411"/>
    <property type="match status" value="1"/>
</dbReference>
<dbReference type="InterPro" id="IPR004879">
    <property type="entry name" value="Ssp411-like_TRX"/>
</dbReference>
<reference evidence="2 3" key="1">
    <citation type="submission" date="2019-02" db="EMBL/GenBank/DDBJ databases">
        <title>Deep-cultivation of Planctomycetes and their phenomic and genomic characterization uncovers novel biology.</title>
        <authorList>
            <person name="Wiegand S."/>
            <person name="Jogler M."/>
            <person name="Boedeker C."/>
            <person name="Pinto D."/>
            <person name="Vollmers J."/>
            <person name="Rivas-Marin E."/>
            <person name="Kohn T."/>
            <person name="Peeters S.H."/>
            <person name="Heuer A."/>
            <person name="Rast P."/>
            <person name="Oberbeckmann S."/>
            <person name="Bunk B."/>
            <person name="Jeske O."/>
            <person name="Meyerdierks A."/>
            <person name="Storesund J.E."/>
            <person name="Kallscheuer N."/>
            <person name="Luecker S."/>
            <person name="Lage O.M."/>
            <person name="Pohl T."/>
            <person name="Merkel B.J."/>
            <person name="Hornburger P."/>
            <person name="Mueller R.-W."/>
            <person name="Bruemmer F."/>
            <person name="Labrenz M."/>
            <person name="Spormann A.M."/>
            <person name="Op Den Camp H."/>
            <person name="Overmann J."/>
            <person name="Amann R."/>
            <person name="Jetten M.S.M."/>
            <person name="Mascher T."/>
            <person name="Medema M.H."/>
            <person name="Devos D.P."/>
            <person name="Kaster A.-K."/>
            <person name="Ovreas L."/>
            <person name="Rohde M."/>
            <person name="Galperin M.Y."/>
            <person name="Jogler C."/>
        </authorList>
    </citation>
    <scope>NUCLEOTIDE SEQUENCE [LARGE SCALE GENOMIC DNA]</scope>
    <source>
        <strain evidence="2 3">CA85</strain>
    </source>
</reference>
<dbReference type="Proteomes" id="UP000318053">
    <property type="component" value="Unassembled WGS sequence"/>
</dbReference>
<dbReference type="EMBL" id="SJPK01000022">
    <property type="protein sequence ID" value="TWT55734.1"/>
    <property type="molecule type" value="Genomic_DNA"/>
</dbReference>
<proteinExistence type="predicted"/>
<dbReference type="Gene3D" id="3.40.30.10">
    <property type="entry name" value="Glutaredoxin"/>
    <property type="match status" value="1"/>
</dbReference>
<dbReference type="InterPro" id="IPR024705">
    <property type="entry name" value="Ssp411"/>
</dbReference>
<dbReference type="InterPro" id="IPR012341">
    <property type="entry name" value="6hp_glycosidase-like_sf"/>
</dbReference>
<dbReference type="AlphaFoldDB" id="A0A5C5WXQ1"/>
<dbReference type="SUPFAM" id="SSF52833">
    <property type="entry name" value="Thioredoxin-like"/>
    <property type="match status" value="1"/>
</dbReference>
<dbReference type="OrthoDB" id="9762614at2"/>
<evidence type="ECO:0000259" key="1">
    <source>
        <dbReference type="Pfam" id="PF03190"/>
    </source>
</evidence>
<dbReference type="GO" id="GO:0005975">
    <property type="term" value="P:carbohydrate metabolic process"/>
    <property type="evidence" value="ECO:0007669"/>
    <property type="project" value="InterPro"/>
</dbReference>
<evidence type="ECO:0000313" key="2">
    <source>
        <dbReference type="EMBL" id="TWT55734.1"/>
    </source>
</evidence>
<gene>
    <name evidence="2" type="ORF">CA85_48340</name>
</gene>
<accession>A0A5C5WXQ1</accession>
<dbReference type="InterPro" id="IPR008928">
    <property type="entry name" value="6-hairpin_glycosidase_sf"/>
</dbReference>
<dbReference type="SUPFAM" id="SSF48208">
    <property type="entry name" value="Six-hairpin glycosidases"/>
    <property type="match status" value="1"/>
</dbReference>
<protein>
    <submittedName>
        <fullName evidence="2">N-acylglucosamine 2-epimerase (GlcNAc 2-epimerase)</fullName>
    </submittedName>
</protein>
<name>A0A5C5WXQ1_9BACT</name>
<dbReference type="PANTHER" id="PTHR42899:SF1">
    <property type="entry name" value="SPERMATOGENESIS-ASSOCIATED PROTEIN 20"/>
    <property type="match status" value="1"/>
</dbReference>
<sequence>MSNQLARSLSPYLLQHQDNPVDWMPWGDEAFAQARQRDVPVFLSVGYAACHWCHVMAHESFENEEVGAYLNEHFVCVKVDREERPDIDQIYMNAVQLMTGHGGWPMSVFLDHDGRPFYAGTYWPVTPRGGMPSFPQVLDALVDAWAQRRDSIASHAGEITAALQQLAIGTGATVDQVPGGDRVGVAVEQLLKTVDLTWGGFGQAPKFPHATDLELMLRVAMRTGDSRLINAAELTLDKMAAGGIRDHIGGGFSRYSVDGQWLVPHFEKMLYDNALLAMVYTRASQVTGHSRHSEVAAEILDYIQRDMLDESGGIHCSEDADSEGVEGKFYVWDPAEVLEVLGQARGRRFCQIYDISERGNFEGHSIANLPRPLAEWATELAIPLDQLESELAADREQLWSVRQRRIKPQRDDKIVVAWNALAIRAFAVASVVLGRDDYLRTAIHAADFILDSMRDDSGKLLHVYRDGTAHGTAFVDDHALLAEAMIELYDATADERWLTQSVGLAEELVGRFMDTEDGGFYYTASDAGALITRNKDWHDGSLVSGSAAAAMVLLKLSRLTGETRFAQAATDTLRAGETVIRTQSRACSALISVLDELHHDPGELVIAPAAGADIPSIARQVLAAYQPGLSVAWVLPDGSDASPLAAALRAGKTSLGESFTLYRCRDFHCESPEIDP</sequence>
<dbReference type="Gene3D" id="1.50.10.10">
    <property type="match status" value="1"/>
</dbReference>
<dbReference type="Pfam" id="PF03190">
    <property type="entry name" value="Thioredox_DsbH"/>
    <property type="match status" value="1"/>
</dbReference>
<feature type="domain" description="Spermatogenesis-associated protein 20-like TRX" evidence="1">
    <location>
        <begin position="3"/>
        <end position="164"/>
    </location>
</feature>
<evidence type="ECO:0000313" key="3">
    <source>
        <dbReference type="Proteomes" id="UP000318053"/>
    </source>
</evidence>
<dbReference type="RefSeq" id="WP_146393627.1">
    <property type="nucleotide sequence ID" value="NZ_SJPK01000022.1"/>
</dbReference>
<dbReference type="InterPro" id="IPR036249">
    <property type="entry name" value="Thioredoxin-like_sf"/>
</dbReference>
<organism evidence="2 3">
    <name type="scientific">Allorhodopirellula solitaria</name>
    <dbReference type="NCBI Taxonomy" id="2527987"/>
    <lineage>
        <taxon>Bacteria</taxon>
        <taxon>Pseudomonadati</taxon>
        <taxon>Planctomycetota</taxon>
        <taxon>Planctomycetia</taxon>
        <taxon>Pirellulales</taxon>
        <taxon>Pirellulaceae</taxon>
        <taxon>Allorhodopirellula</taxon>
    </lineage>
</organism>